<dbReference type="EMBL" id="KL198010">
    <property type="protein sequence ID" value="KDQ25305.1"/>
    <property type="molecule type" value="Genomic_DNA"/>
</dbReference>
<feature type="domain" description="Histone deacetylase" evidence="2">
    <location>
        <begin position="118"/>
        <end position="419"/>
    </location>
</feature>
<name>A0A067NED6_PLEO1</name>
<dbReference type="InParanoid" id="A0A067NED6"/>
<proteinExistence type="predicted"/>
<dbReference type="AlphaFoldDB" id="A0A067NED6"/>
<feature type="compositionally biased region" description="Low complexity" evidence="1">
    <location>
        <begin position="540"/>
        <end position="556"/>
    </location>
</feature>
<dbReference type="OrthoDB" id="5232919at2759"/>
<dbReference type="HOGENOM" id="CLU_013370_2_1_1"/>
<dbReference type="InterPro" id="IPR000286">
    <property type="entry name" value="HDACs"/>
</dbReference>
<evidence type="ECO:0000256" key="1">
    <source>
        <dbReference type="SAM" id="MobiDB-lite"/>
    </source>
</evidence>
<dbReference type="VEuPathDB" id="FungiDB:PLEOSDRAFT_1066430"/>
<dbReference type="Proteomes" id="UP000027073">
    <property type="component" value="Unassembled WGS sequence"/>
</dbReference>
<dbReference type="InterPro" id="IPR037138">
    <property type="entry name" value="His_deacetylse_dom_sf"/>
</dbReference>
<feature type="compositionally biased region" description="Low complexity" evidence="1">
    <location>
        <begin position="509"/>
        <end position="525"/>
    </location>
</feature>
<organism evidence="3 4">
    <name type="scientific">Pleurotus ostreatus (strain PC15)</name>
    <name type="common">Oyster mushroom</name>
    <dbReference type="NCBI Taxonomy" id="1137138"/>
    <lineage>
        <taxon>Eukaryota</taxon>
        <taxon>Fungi</taxon>
        <taxon>Dikarya</taxon>
        <taxon>Basidiomycota</taxon>
        <taxon>Agaricomycotina</taxon>
        <taxon>Agaricomycetes</taxon>
        <taxon>Agaricomycetidae</taxon>
        <taxon>Agaricales</taxon>
        <taxon>Pleurotineae</taxon>
        <taxon>Pleurotaceae</taxon>
        <taxon>Pleurotus</taxon>
    </lineage>
</organism>
<dbReference type="STRING" id="1137138.A0A067NED6"/>
<dbReference type="InterPro" id="IPR023801">
    <property type="entry name" value="His_deacetylse_dom"/>
</dbReference>
<dbReference type="GO" id="GO:0010468">
    <property type="term" value="P:regulation of gene expression"/>
    <property type="evidence" value="ECO:0007669"/>
    <property type="project" value="UniProtKB-ARBA"/>
</dbReference>
<evidence type="ECO:0000259" key="2">
    <source>
        <dbReference type="Pfam" id="PF00850"/>
    </source>
</evidence>
<dbReference type="Gene3D" id="3.40.800.20">
    <property type="entry name" value="Histone deacetylase domain"/>
    <property type="match status" value="1"/>
</dbReference>
<sequence>MPSPEQRPTVFLQNACYEHQYIRSKDSSLIVERPERLRAVTLGLAAAIARLGDYSDAPVAPGKPDDSDASDLADALSRIDINRGSTRDEPVNTIRSSASIQLMNNPAVKFIHGDIDGDKYLENLTSWIKESRTKIANDQSEIPDGLSQGDLYLCPGTLDAIQGALGTVCEAVDTVVNPNHSAPRAFVAIRPPGHHCGEDTPSGFCFVNNVAVAAAHAHLKHGVNRVVIFDIDLHHGNGTQSIAWQINEETYRKTIEAEAGASAKPGPQIYYGSIHDILSYPCEDGKPELVQAASVSIHGNHGQYIENIHLEEYTSEDHFWNDLYPNRYKRLFSKAKQFLDSTGGPGDDVMVFISCGFDACEHEYSSMSRHNRKVPTSFYYQFARDAIEFSDRYARGRLVSVLEGGYSDRALTSGTLALLCGLVGGTTTIDQSWWKTEHLEELEKAAKKKRGGRQSLSTAPQDPWLARTMSVFSALEAEGPRPSKKAAVPVPISSRTLRERKTGPASNVKTATPTASKPTSPAAKSVAIQKPRPQSRGEGDASSLSSLSSVNSDAESGVPPARKLPKVILRLGPKPEESS</sequence>
<evidence type="ECO:0000313" key="4">
    <source>
        <dbReference type="Proteomes" id="UP000027073"/>
    </source>
</evidence>
<feature type="region of interest" description="Disordered" evidence="1">
    <location>
        <begin position="476"/>
        <end position="579"/>
    </location>
</feature>
<dbReference type="InterPro" id="IPR023696">
    <property type="entry name" value="Ureohydrolase_dom_sf"/>
</dbReference>
<gene>
    <name evidence="3" type="ORF">PLEOSDRAFT_1066430</name>
</gene>
<dbReference type="PRINTS" id="PR01270">
    <property type="entry name" value="HDASUPER"/>
</dbReference>
<dbReference type="CDD" id="cd09998">
    <property type="entry name" value="HDAC_Hos3"/>
    <property type="match status" value="1"/>
</dbReference>
<dbReference type="GO" id="GO:0004407">
    <property type="term" value="F:histone deacetylase activity"/>
    <property type="evidence" value="ECO:0007669"/>
    <property type="project" value="TreeGrafter"/>
</dbReference>
<protein>
    <recommendedName>
        <fullName evidence="2">Histone deacetylase domain-containing protein</fullName>
    </recommendedName>
</protein>
<dbReference type="SUPFAM" id="SSF52768">
    <property type="entry name" value="Arginase/deacetylase"/>
    <property type="match status" value="1"/>
</dbReference>
<dbReference type="InterPro" id="IPR053244">
    <property type="entry name" value="HDAC_HD_type_1"/>
</dbReference>
<dbReference type="PANTHER" id="PTHR47558:SF1">
    <property type="entry name" value="HISTONE DEACETYLASE HOS3"/>
    <property type="match status" value="1"/>
</dbReference>
<dbReference type="Pfam" id="PF00850">
    <property type="entry name" value="Hist_deacetyl"/>
    <property type="match status" value="1"/>
</dbReference>
<dbReference type="PANTHER" id="PTHR47558">
    <property type="entry name" value="HISTONE DEACETYLASE HOS3"/>
    <property type="match status" value="1"/>
</dbReference>
<dbReference type="GO" id="GO:0005634">
    <property type="term" value="C:nucleus"/>
    <property type="evidence" value="ECO:0007669"/>
    <property type="project" value="TreeGrafter"/>
</dbReference>
<accession>A0A067NED6</accession>
<reference evidence="4" key="1">
    <citation type="journal article" date="2014" name="Proc. Natl. Acad. Sci. U.S.A.">
        <title>Extensive sampling of basidiomycete genomes demonstrates inadequacy of the white-rot/brown-rot paradigm for wood decay fungi.</title>
        <authorList>
            <person name="Riley R."/>
            <person name="Salamov A.A."/>
            <person name="Brown D.W."/>
            <person name="Nagy L.G."/>
            <person name="Floudas D."/>
            <person name="Held B.W."/>
            <person name="Levasseur A."/>
            <person name="Lombard V."/>
            <person name="Morin E."/>
            <person name="Otillar R."/>
            <person name="Lindquist E.A."/>
            <person name="Sun H."/>
            <person name="LaButti K.M."/>
            <person name="Schmutz J."/>
            <person name="Jabbour D."/>
            <person name="Luo H."/>
            <person name="Baker S.E."/>
            <person name="Pisabarro A.G."/>
            <person name="Walton J.D."/>
            <person name="Blanchette R.A."/>
            <person name="Henrissat B."/>
            <person name="Martin F."/>
            <person name="Cullen D."/>
            <person name="Hibbett D.S."/>
            <person name="Grigoriev I.V."/>
        </authorList>
    </citation>
    <scope>NUCLEOTIDE SEQUENCE [LARGE SCALE GENOMIC DNA]</scope>
    <source>
        <strain evidence="4">PC15</strain>
    </source>
</reference>
<evidence type="ECO:0000313" key="3">
    <source>
        <dbReference type="EMBL" id="KDQ25305.1"/>
    </source>
</evidence>